<dbReference type="Ensembl" id="ENSFHET00000012090.1">
    <property type="protein sequence ID" value="ENSFHEP00000002518.1"/>
    <property type="gene ID" value="ENSFHEG00000003304.1"/>
</dbReference>
<sequence>MASRKACLFAALCSLLIVASLISGSESVSCCMKYTKRKLHCKAVRGYNIQTINGSCDISAIIFHLGGKFVCADPLKPWTMRVMKCVNERRKTNAEQMGHLKNGH</sequence>
<dbReference type="GeneID" id="105935751"/>
<reference evidence="4" key="1">
    <citation type="submission" date="2025-05" db="UniProtKB">
        <authorList>
            <consortium name="Ensembl"/>
        </authorList>
    </citation>
    <scope>IDENTIFICATION</scope>
</reference>
<dbReference type="AlphaFoldDB" id="A0A3Q2Q8S7"/>
<dbReference type="SMART" id="SM00199">
    <property type="entry name" value="SCY"/>
    <property type="match status" value="1"/>
</dbReference>
<dbReference type="InterPro" id="IPR036048">
    <property type="entry name" value="Interleukin_8-like_sf"/>
</dbReference>
<dbReference type="OrthoDB" id="8870994at2759"/>
<dbReference type="PANTHER" id="PTHR12015">
    <property type="entry name" value="SMALL INDUCIBLE CYTOKINE A"/>
    <property type="match status" value="1"/>
</dbReference>
<dbReference type="InterPro" id="IPR001811">
    <property type="entry name" value="Chemokine_IL8-like_dom"/>
</dbReference>
<evidence type="ECO:0000256" key="1">
    <source>
        <dbReference type="ARBA" id="ARBA00022514"/>
    </source>
</evidence>
<dbReference type="Gene3D" id="2.40.50.40">
    <property type="match status" value="1"/>
</dbReference>
<feature type="chain" id="PRO_5044598266" evidence="2">
    <location>
        <begin position="28"/>
        <end position="104"/>
    </location>
</feature>
<keyword evidence="5" id="KW-1185">Reference proteome</keyword>
<dbReference type="GO" id="GO:0005615">
    <property type="term" value="C:extracellular space"/>
    <property type="evidence" value="ECO:0007669"/>
    <property type="project" value="UniProtKB-KW"/>
</dbReference>
<feature type="signal peptide" evidence="2">
    <location>
        <begin position="1"/>
        <end position="27"/>
    </location>
</feature>
<dbReference type="GeneTree" id="ENSGT01030000234830"/>
<evidence type="ECO:0000313" key="4">
    <source>
        <dbReference type="Ensembl" id="ENSFHEP00000022744.1"/>
    </source>
</evidence>
<feature type="domain" description="Chemokine interleukin-8-like" evidence="3">
    <location>
        <begin position="27"/>
        <end position="86"/>
    </location>
</feature>
<organism evidence="4 5">
    <name type="scientific">Fundulus heteroclitus</name>
    <name type="common">Killifish</name>
    <name type="synonym">Mummichog</name>
    <dbReference type="NCBI Taxonomy" id="8078"/>
    <lineage>
        <taxon>Eukaryota</taxon>
        <taxon>Metazoa</taxon>
        <taxon>Chordata</taxon>
        <taxon>Craniata</taxon>
        <taxon>Vertebrata</taxon>
        <taxon>Euteleostomi</taxon>
        <taxon>Actinopterygii</taxon>
        <taxon>Neopterygii</taxon>
        <taxon>Teleostei</taxon>
        <taxon>Neoteleostei</taxon>
        <taxon>Acanthomorphata</taxon>
        <taxon>Ovalentaria</taxon>
        <taxon>Atherinomorphae</taxon>
        <taxon>Cyprinodontiformes</taxon>
        <taxon>Fundulidae</taxon>
        <taxon>Fundulus</taxon>
    </lineage>
</organism>
<keyword evidence="1" id="KW-0202">Cytokine</keyword>
<evidence type="ECO:0000259" key="3">
    <source>
        <dbReference type="SMART" id="SM00199"/>
    </source>
</evidence>
<protein>
    <submittedName>
        <fullName evidence="4">C-C motif chemokine 20-like</fullName>
    </submittedName>
</protein>
<dbReference type="GO" id="GO:0006955">
    <property type="term" value="P:immune response"/>
    <property type="evidence" value="ECO:0007669"/>
    <property type="project" value="InterPro"/>
</dbReference>
<name>A0A3Q2Q8S7_FUNHE</name>
<dbReference type="PANTHER" id="PTHR12015:SF108">
    <property type="entry name" value="C-C MOTIF CHEMOKINE 20"/>
    <property type="match status" value="1"/>
</dbReference>
<dbReference type="STRING" id="8078.ENSFHEP00000022744"/>
<evidence type="ECO:0000313" key="5">
    <source>
        <dbReference type="Proteomes" id="UP000265000"/>
    </source>
</evidence>
<proteinExistence type="predicted"/>
<dbReference type="SUPFAM" id="SSF54117">
    <property type="entry name" value="Interleukin 8-like chemokines"/>
    <property type="match status" value="1"/>
</dbReference>
<dbReference type="Pfam" id="PF00048">
    <property type="entry name" value="IL8"/>
    <property type="match status" value="1"/>
</dbReference>
<dbReference type="Ensembl" id="ENSFHET00000012095.1">
    <property type="protein sequence ID" value="ENSFHEP00000022744.1"/>
    <property type="gene ID" value="ENSFHEG00000003304.1"/>
</dbReference>
<keyword evidence="2" id="KW-0732">Signal</keyword>
<evidence type="ECO:0000256" key="2">
    <source>
        <dbReference type="SAM" id="SignalP"/>
    </source>
</evidence>
<dbReference type="InterPro" id="IPR039809">
    <property type="entry name" value="Chemokine_b/g/d"/>
</dbReference>
<dbReference type="Proteomes" id="UP000265000">
    <property type="component" value="Unplaced"/>
</dbReference>
<dbReference type="GO" id="GO:0008009">
    <property type="term" value="F:chemokine activity"/>
    <property type="evidence" value="ECO:0007669"/>
    <property type="project" value="InterPro"/>
</dbReference>
<accession>A0A3Q2Q8S7</accession>